<evidence type="ECO:0000256" key="11">
    <source>
        <dbReference type="ARBA" id="ARBA00023136"/>
    </source>
</evidence>
<dbReference type="SUPFAM" id="SSF48264">
    <property type="entry name" value="Cytochrome P450"/>
    <property type="match status" value="1"/>
</dbReference>
<evidence type="ECO:0000256" key="8">
    <source>
        <dbReference type="ARBA" id="ARBA00023002"/>
    </source>
</evidence>
<evidence type="ECO:0000313" key="15">
    <source>
        <dbReference type="EMBL" id="EYU31746.1"/>
    </source>
</evidence>
<keyword evidence="5 14" id="KW-0812">Transmembrane</keyword>
<dbReference type="GO" id="GO:0016020">
    <property type="term" value="C:membrane"/>
    <property type="evidence" value="ECO:0007669"/>
    <property type="project" value="UniProtKB-SubCell"/>
</dbReference>
<dbReference type="AlphaFoldDB" id="A0A022QV13"/>
<keyword evidence="7 14" id="KW-1133">Transmembrane helix</keyword>
<comment type="similarity">
    <text evidence="3 13">Belongs to the cytochrome P450 family.</text>
</comment>
<keyword evidence="9 12" id="KW-0408">Iron</keyword>
<dbReference type="Proteomes" id="UP000030748">
    <property type="component" value="Unassembled WGS sequence"/>
</dbReference>
<dbReference type="InterPro" id="IPR017972">
    <property type="entry name" value="Cyt_P450_CS"/>
</dbReference>
<dbReference type="PANTHER" id="PTHR47955:SF22">
    <property type="entry name" value="CYTOCHROME P450 83B1-LIKE"/>
    <property type="match status" value="1"/>
</dbReference>
<dbReference type="PhylomeDB" id="A0A022QV13"/>
<dbReference type="GO" id="GO:0016705">
    <property type="term" value="F:oxidoreductase activity, acting on paired donors, with incorporation or reduction of molecular oxygen"/>
    <property type="evidence" value="ECO:0007669"/>
    <property type="project" value="InterPro"/>
</dbReference>
<dbReference type="CDD" id="cd11072">
    <property type="entry name" value="CYP71-like"/>
    <property type="match status" value="1"/>
</dbReference>
<evidence type="ECO:0000256" key="7">
    <source>
        <dbReference type="ARBA" id="ARBA00022989"/>
    </source>
</evidence>
<keyword evidence="8 13" id="KW-0560">Oxidoreductase</keyword>
<dbReference type="GO" id="GO:0004497">
    <property type="term" value="F:monooxygenase activity"/>
    <property type="evidence" value="ECO:0000318"/>
    <property type="project" value="GO_Central"/>
</dbReference>
<dbReference type="eggNOG" id="KOG0156">
    <property type="taxonomic scope" value="Eukaryota"/>
</dbReference>
<evidence type="ECO:0000313" key="16">
    <source>
        <dbReference type="Proteomes" id="UP000030748"/>
    </source>
</evidence>
<evidence type="ECO:0000256" key="1">
    <source>
        <dbReference type="ARBA" id="ARBA00001971"/>
    </source>
</evidence>
<evidence type="ECO:0000256" key="13">
    <source>
        <dbReference type="RuleBase" id="RU000461"/>
    </source>
</evidence>
<keyword evidence="4 12" id="KW-0349">Heme</keyword>
<dbReference type="InterPro" id="IPR002401">
    <property type="entry name" value="Cyt_P450_E_grp-I"/>
</dbReference>
<dbReference type="Gene3D" id="1.10.630.10">
    <property type="entry name" value="Cytochrome P450"/>
    <property type="match status" value="1"/>
</dbReference>
<dbReference type="GO" id="GO:0020037">
    <property type="term" value="F:heme binding"/>
    <property type="evidence" value="ECO:0007669"/>
    <property type="project" value="InterPro"/>
</dbReference>
<keyword evidence="11 14" id="KW-0472">Membrane</keyword>
<comment type="cofactor">
    <cofactor evidence="1 12">
        <name>heme</name>
        <dbReference type="ChEBI" id="CHEBI:30413"/>
    </cofactor>
</comment>
<dbReference type="InterPro" id="IPR036396">
    <property type="entry name" value="Cyt_P450_sf"/>
</dbReference>
<evidence type="ECO:0000256" key="6">
    <source>
        <dbReference type="ARBA" id="ARBA00022723"/>
    </source>
</evidence>
<sequence>MATLIFLIIFSLPILFIFLLIRKNRSPGHPARRPPGPKGLPFIGNLHQLDTSKLHLCLTQLSNKYGPLMYLKLGQVPLIVISSAEVAKQALKQNDLVFSGRPNSTSSKRLSYGHLDIVSSSYNEYWREMRKTVVLHLFTLKQVRSFRDVRESEVSRMVAEITKMTLARSGRAVDLSERVMYYSVNVLCRVAFGKRFDEEKQLDVLLLELQKSTMDLFVADYFAPLGWIDKFSGVDSRLDRVFEKMDSFFEEIIEEHLSSNRPKSMEGDFLDLLIRLREDTSASVKIDWNNIKAILMNIFVGGTDTSASTIVWALTALMKNPSAMKKAQQEIKTLISNKKSSINEDDIEKLPYLKAVIKETMRLYPPLPLLIPKETMEKCTINGYEIEPKTITFVNVWAIGRDPEYWESPNEFLPERFLNNNNDEKIIDFKGRDFGYIPFGSGRRSCPGLSLGVAAVEMALANLLYSFDFELPRGMSEEDVDTDASQGLTVHKKNPLCVVVKLS</sequence>
<gene>
    <name evidence="15" type="ORF">MIMGU_mgv1a022569mg</name>
</gene>
<protein>
    <recommendedName>
        <fullName evidence="17">Cytochrome P450</fullName>
    </recommendedName>
</protein>
<comment type="subcellular location">
    <subcellularLocation>
        <location evidence="2">Membrane</location>
        <topology evidence="2">Single-pass membrane protein</topology>
    </subcellularLocation>
</comment>
<evidence type="ECO:0000256" key="5">
    <source>
        <dbReference type="ARBA" id="ARBA00022692"/>
    </source>
</evidence>
<evidence type="ECO:0008006" key="17">
    <source>
        <dbReference type="Google" id="ProtNLM"/>
    </source>
</evidence>
<keyword evidence="10 13" id="KW-0503">Monooxygenase</keyword>
<evidence type="ECO:0000256" key="14">
    <source>
        <dbReference type="SAM" id="Phobius"/>
    </source>
</evidence>
<accession>A0A022QV13</accession>
<dbReference type="PROSITE" id="PS00086">
    <property type="entry name" value="CYTOCHROME_P450"/>
    <property type="match status" value="1"/>
</dbReference>
<evidence type="ECO:0000256" key="3">
    <source>
        <dbReference type="ARBA" id="ARBA00010617"/>
    </source>
</evidence>
<evidence type="ECO:0000256" key="9">
    <source>
        <dbReference type="ARBA" id="ARBA00023004"/>
    </source>
</evidence>
<keyword evidence="6 12" id="KW-0479">Metal-binding</keyword>
<keyword evidence="16" id="KW-1185">Reference proteome</keyword>
<evidence type="ECO:0000256" key="2">
    <source>
        <dbReference type="ARBA" id="ARBA00004167"/>
    </source>
</evidence>
<evidence type="ECO:0000256" key="4">
    <source>
        <dbReference type="ARBA" id="ARBA00022617"/>
    </source>
</evidence>
<dbReference type="PRINTS" id="PR00463">
    <property type="entry name" value="EP450I"/>
</dbReference>
<organism evidence="15 16">
    <name type="scientific">Erythranthe guttata</name>
    <name type="common">Yellow monkey flower</name>
    <name type="synonym">Mimulus guttatus</name>
    <dbReference type="NCBI Taxonomy" id="4155"/>
    <lineage>
        <taxon>Eukaryota</taxon>
        <taxon>Viridiplantae</taxon>
        <taxon>Streptophyta</taxon>
        <taxon>Embryophyta</taxon>
        <taxon>Tracheophyta</taxon>
        <taxon>Spermatophyta</taxon>
        <taxon>Magnoliopsida</taxon>
        <taxon>eudicotyledons</taxon>
        <taxon>Gunneridae</taxon>
        <taxon>Pentapetalae</taxon>
        <taxon>asterids</taxon>
        <taxon>lamiids</taxon>
        <taxon>Lamiales</taxon>
        <taxon>Phrymaceae</taxon>
        <taxon>Erythranthe</taxon>
    </lineage>
</organism>
<dbReference type="FunFam" id="1.10.630.10:FF:000011">
    <property type="entry name" value="Cytochrome P450 83B1"/>
    <property type="match status" value="1"/>
</dbReference>
<evidence type="ECO:0000256" key="10">
    <source>
        <dbReference type="ARBA" id="ARBA00023033"/>
    </source>
</evidence>
<evidence type="ECO:0000256" key="12">
    <source>
        <dbReference type="PIRSR" id="PIRSR602401-1"/>
    </source>
</evidence>
<dbReference type="Pfam" id="PF00067">
    <property type="entry name" value="p450"/>
    <property type="match status" value="1"/>
</dbReference>
<name>A0A022QV13_ERYGU</name>
<dbReference type="InterPro" id="IPR001128">
    <property type="entry name" value="Cyt_P450"/>
</dbReference>
<dbReference type="GO" id="GO:0005506">
    <property type="term" value="F:iron ion binding"/>
    <property type="evidence" value="ECO:0007669"/>
    <property type="project" value="InterPro"/>
</dbReference>
<reference evidence="15 16" key="1">
    <citation type="journal article" date="2013" name="Proc. Natl. Acad. Sci. U.S.A.">
        <title>Fine-scale variation in meiotic recombination in Mimulus inferred from population shotgun sequencing.</title>
        <authorList>
            <person name="Hellsten U."/>
            <person name="Wright K.M."/>
            <person name="Jenkins J."/>
            <person name="Shu S."/>
            <person name="Yuan Y."/>
            <person name="Wessler S.R."/>
            <person name="Schmutz J."/>
            <person name="Willis J.H."/>
            <person name="Rokhsar D.S."/>
        </authorList>
    </citation>
    <scope>NUCLEOTIDE SEQUENCE [LARGE SCALE GENOMIC DNA]</scope>
    <source>
        <strain evidence="16">cv. DUN x IM62</strain>
    </source>
</reference>
<dbReference type="PRINTS" id="PR00385">
    <property type="entry name" value="P450"/>
</dbReference>
<feature type="transmembrane region" description="Helical" evidence="14">
    <location>
        <begin position="6"/>
        <end position="22"/>
    </location>
</feature>
<dbReference type="PANTHER" id="PTHR47955">
    <property type="entry name" value="CYTOCHROME P450 FAMILY 71 PROTEIN"/>
    <property type="match status" value="1"/>
</dbReference>
<proteinExistence type="inferred from homology"/>
<feature type="binding site" description="axial binding residue" evidence="12">
    <location>
        <position position="446"/>
    </location>
    <ligand>
        <name>heme</name>
        <dbReference type="ChEBI" id="CHEBI:30413"/>
    </ligand>
    <ligandPart>
        <name>Fe</name>
        <dbReference type="ChEBI" id="CHEBI:18248"/>
    </ligandPart>
</feature>
<dbReference type="STRING" id="4155.A0A022QV13"/>
<dbReference type="EMBL" id="KI630900">
    <property type="protein sequence ID" value="EYU31746.1"/>
    <property type="molecule type" value="Genomic_DNA"/>
</dbReference>